<dbReference type="AlphaFoldDB" id="A0A0S4QF63"/>
<feature type="region of interest" description="Disordered" evidence="6">
    <location>
        <begin position="1"/>
        <end position="33"/>
    </location>
</feature>
<sequence>MTRSAAADATSSTLTESTVTGSTMTEPTGRRVAARPERHNKVFVGLGLFVAFVLAGFVSGFASSSPDGLEKVAADKGFIHQEKSHSFADWPLAGYAVSGIDNERLAGGLAGVIGVSIAFVVGGAVFWGVTRLRPRAASAVSERDQAAERTGAGPGAGAGGAPLA</sequence>
<dbReference type="EMBL" id="FAOZ01000001">
    <property type="protein sequence ID" value="CUU53810.1"/>
    <property type="molecule type" value="Genomic_DNA"/>
</dbReference>
<dbReference type="Pfam" id="PF13190">
    <property type="entry name" value="PDGLE"/>
    <property type="match status" value="1"/>
</dbReference>
<name>A0A0S4QF63_9ACTN</name>
<evidence type="ECO:0000313" key="10">
    <source>
        <dbReference type="Proteomes" id="UP000198802"/>
    </source>
</evidence>
<evidence type="ECO:0000256" key="4">
    <source>
        <dbReference type="ARBA" id="ARBA00022989"/>
    </source>
</evidence>
<proteinExistence type="predicted"/>
<accession>A0A0S4QF63</accession>
<feature type="region of interest" description="Disordered" evidence="6">
    <location>
        <begin position="140"/>
        <end position="164"/>
    </location>
</feature>
<evidence type="ECO:0000259" key="8">
    <source>
        <dbReference type="Pfam" id="PF13190"/>
    </source>
</evidence>
<feature type="transmembrane region" description="Helical" evidence="7">
    <location>
        <begin position="42"/>
        <end position="62"/>
    </location>
</feature>
<evidence type="ECO:0000256" key="5">
    <source>
        <dbReference type="ARBA" id="ARBA00023136"/>
    </source>
</evidence>
<feature type="compositionally biased region" description="Gly residues" evidence="6">
    <location>
        <begin position="152"/>
        <end position="164"/>
    </location>
</feature>
<dbReference type="GO" id="GO:0005886">
    <property type="term" value="C:plasma membrane"/>
    <property type="evidence" value="ECO:0007669"/>
    <property type="project" value="UniProtKB-SubCell"/>
</dbReference>
<evidence type="ECO:0000256" key="7">
    <source>
        <dbReference type="SAM" id="Phobius"/>
    </source>
</evidence>
<protein>
    <submittedName>
        <fullName evidence="9">Cobalt/nickel transport protein</fullName>
    </submittedName>
</protein>
<dbReference type="RefSeq" id="WP_091270754.1">
    <property type="nucleotide sequence ID" value="NZ_FAOZ01000001.1"/>
</dbReference>
<evidence type="ECO:0000256" key="6">
    <source>
        <dbReference type="SAM" id="MobiDB-lite"/>
    </source>
</evidence>
<evidence type="ECO:0000256" key="1">
    <source>
        <dbReference type="ARBA" id="ARBA00004236"/>
    </source>
</evidence>
<evidence type="ECO:0000256" key="2">
    <source>
        <dbReference type="ARBA" id="ARBA00022475"/>
    </source>
</evidence>
<keyword evidence="4 7" id="KW-1133">Transmembrane helix</keyword>
<reference evidence="10" key="1">
    <citation type="submission" date="2015-11" db="EMBL/GenBank/DDBJ databases">
        <authorList>
            <person name="Varghese N."/>
        </authorList>
    </citation>
    <scope>NUCLEOTIDE SEQUENCE [LARGE SCALE GENOMIC DNA]</scope>
    <source>
        <strain evidence="10">DSM 45899</strain>
    </source>
</reference>
<keyword evidence="10" id="KW-1185">Reference proteome</keyword>
<comment type="subcellular location">
    <subcellularLocation>
        <location evidence="1">Cell membrane</location>
    </subcellularLocation>
</comment>
<dbReference type="InterPro" id="IPR025937">
    <property type="entry name" value="PDGLE_dom"/>
</dbReference>
<gene>
    <name evidence="9" type="ORF">Ga0074812_101308</name>
</gene>
<dbReference type="Proteomes" id="UP000198802">
    <property type="component" value="Unassembled WGS sequence"/>
</dbReference>
<evidence type="ECO:0000313" key="9">
    <source>
        <dbReference type="EMBL" id="CUU53810.1"/>
    </source>
</evidence>
<feature type="transmembrane region" description="Helical" evidence="7">
    <location>
        <begin position="105"/>
        <end position="129"/>
    </location>
</feature>
<evidence type="ECO:0000256" key="3">
    <source>
        <dbReference type="ARBA" id="ARBA00022692"/>
    </source>
</evidence>
<organism evidence="9 10">
    <name type="scientific">Parafrankia irregularis</name>
    <dbReference type="NCBI Taxonomy" id="795642"/>
    <lineage>
        <taxon>Bacteria</taxon>
        <taxon>Bacillati</taxon>
        <taxon>Actinomycetota</taxon>
        <taxon>Actinomycetes</taxon>
        <taxon>Frankiales</taxon>
        <taxon>Frankiaceae</taxon>
        <taxon>Parafrankia</taxon>
    </lineage>
</organism>
<feature type="domain" description="PDGLE" evidence="8">
    <location>
        <begin position="43"/>
        <end position="130"/>
    </location>
</feature>
<keyword evidence="3 7" id="KW-0812">Transmembrane</keyword>
<keyword evidence="2" id="KW-1003">Cell membrane</keyword>
<feature type="compositionally biased region" description="Low complexity" evidence="6">
    <location>
        <begin position="1"/>
        <end position="18"/>
    </location>
</feature>
<keyword evidence="5 7" id="KW-0472">Membrane</keyword>